<gene>
    <name evidence="4" type="ORF">DBX24_00515</name>
</gene>
<name>A0A6P1QTF4_9FLAO</name>
<dbReference type="PANTHER" id="PTHR34135:SF2">
    <property type="entry name" value="LYSOZYME"/>
    <property type="match status" value="1"/>
</dbReference>
<dbReference type="SUPFAM" id="SSF51445">
    <property type="entry name" value="(Trans)glycosidases"/>
    <property type="match status" value="1"/>
</dbReference>
<dbReference type="RefSeq" id="WP_160223629.1">
    <property type="nucleotide sequence ID" value="NZ_CP029149.1"/>
</dbReference>
<organism evidence="4 5">
    <name type="scientific">Bergeyella cardium</name>
    <dbReference type="NCBI Taxonomy" id="1585976"/>
    <lineage>
        <taxon>Bacteria</taxon>
        <taxon>Pseudomonadati</taxon>
        <taxon>Bacteroidota</taxon>
        <taxon>Flavobacteriia</taxon>
        <taxon>Flavobacteriales</taxon>
        <taxon>Weeksellaceae</taxon>
        <taxon>Bergeyella</taxon>
    </lineage>
</organism>
<evidence type="ECO:0000313" key="4">
    <source>
        <dbReference type="EMBL" id="QHN64477.1"/>
    </source>
</evidence>
<dbReference type="Pfam" id="PF01183">
    <property type="entry name" value="Glyco_hydro_25"/>
    <property type="match status" value="1"/>
</dbReference>
<dbReference type="GO" id="GO:0009253">
    <property type="term" value="P:peptidoglycan catabolic process"/>
    <property type="evidence" value="ECO:0007669"/>
    <property type="project" value="InterPro"/>
</dbReference>
<evidence type="ECO:0000256" key="1">
    <source>
        <dbReference type="ARBA" id="ARBA00010646"/>
    </source>
</evidence>
<dbReference type="OrthoDB" id="9798192at2"/>
<keyword evidence="2 4" id="KW-0378">Hydrolase</keyword>
<dbReference type="EMBL" id="CP029149">
    <property type="protein sequence ID" value="QHN64477.1"/>
    <property type="molecule type" value="Genomic_DNA"/>
</dbReference>
<dbReference type="PANTHER" id="PTHR34135">
    <property type="entry name" value="LYSOZYME"/>
    <property type="match status" value="1"/>
</dbReference>
<keyword evidence="3" id="KW-0326">Glycosidase</keyword>
<reference evidence="4 5" key="1">
    <citation type="submission" date="2018-04" db="EMBL/GenBank/DDBJ databases">
        <title>Characteristic and Complete Genome Sequencing of A Novel Member of Infective Endocarditis Causative Bacteria: Bergeyella cardium QL-PH.</title>
        <authorList>
            <person name="Pan H."/>
            <person name="Sun E."/>
            <person name="Zhang Y."/>
        </authorList>
    </citation>
    <scope>NUCLEOTIDE SEQUENCE [LARGE SCALE GENOMIC DNA]</scope>
    <source>
        <strain evidence="4 5">HPQL</strain>
    </source>
</reference>
<dbReference type="AlphaFoldDB" id="A0A6P1QTF4"/>
<dbReference type="Proteomes" id="UP000464318">
    <property type="component" value="Chromosome"/>
</dbReference>
<sequence>MQKTAHKRKKTSAKKPSTHRKKNKKNKRFWKKRHLLLVFLLIGLFSIGFYYRTTLGYYYSSYFRIKKEHSVLKNTPYETMRMERIISEHHDKVFGIDISHYQRKEDIEWDSMTIAGGAISIDFVVLRATMGNASTDKHFADFWMKAQQHGKIRGAYHFYRADEDPAQQAKNFIATVHLEADDLPPVLDIEKIPRRRSKEQLIADLKKWCNIIENHYGKKPIIYTYYYYYKDFLRGEFEGYPLWLANYNNVLQPSPTDHWEFWQFSEKGIVYGINTKVDLNVFNGSLQELKKFSNK</sequence>
<dbReference type="GO" id="GO:0003796">
    <property type="term" value="F:lysozyme activity"/>
    <property type="evidence" value="ECO:0007669"/>
    <property type="project" value="InterPro"/>
</dbReference>
<dbReference type="InterPro" id="IPR002053">
    <property type="entry name" value="Glyco_hydro_25"/>
</dbReference>
<accession>A0A6P1QTF4</accession>
<dbReference type="PROSITE" id="PS51904">
    <property type="entry name" value="GLYCOSYL_HYDROL_F25_2"/>
    <property type="match status" value="1"/>
</dbReference>
<dbReference type="SMART" id="SM00641">
    <property type="entry name" value="Glyco_25"/>
    <property type="match status" value="1"/>
</dbReference>
<keyword evidence="5" id="KW-1185">Reference proteome</keyword>
<protein>
    <submittedName>
        <fullName evidence="4">Glycoside hydrolase family 25 protein</fullName>
    </submittedName>
</protein>
<evidence type="ECO:0000256" key="3">
    <source>
        <dbReference type="ARBA" id="ARBA00023295"/>
    </source>
</evidence>
<dbReference type="InterPro" id="IPR017853">
    <property type="entry name" value="GH"/>
</dbReference>
<dbReference type="Gene3D" id="3.20.20.80">
    <property type="entry name" value="Glycosidases"/>
    <property type="match status" value="1"/>
</dbReference>
<proteinExistence type="inferred from homology"/>
<dbReference type="KEGG" id="bcad:DBX24_00515"/>
<dbReference type="GO" id="GO:0016052">
    <property type="term" value="P:carbohydrate catabolic process"/>
    <property type="evidence" value="ECO:0007669"/>
    <property type="project" value="TreeGrafter"/>
</dbReference>
<comment type="similarity">
    <text evidence="1">Belongs to the glycosyl hydrolase 25 family.</text>
</comment>
<dbReference type="GO" id="GO:0016998">
    <property type="term" value="P:cell wall macromolecule catabolic process"/>
    <property type="evidence" value="ECO:0007669"/>
    <property type="project" value="InterPro"/>
</dbReference>
<dbReference type="InterPro" id="IPR018077">
    <property type="entry name" value="Glyco_hydro_fam25_subgr"/>
</dbReference>
<evidence type="ECO:0000313" key="5">
    <source>
        <dbReference type="Proteomes" id="UP000464318"/>
    </source>
</evidence>
<evidence type="ECO:0000256" key="2">
    <source>
        <dbReference type="ARBA" id="ARBA00022801"/>
    </source>
</evidence>